<dbReference type="RefSeq" id="XP_005715201.1">
    <property type="nucleotide sequence ID" value="XM_005715144.1"/>
</dbReference>
<evidence type="ECO:0000256" key="4">
    <source>
        <dbReference type="ARBA" id="ARBA00023242"/>
    </source>
</evidence>
<dbReference type="OMA" id="FTHRHAL"/>
<proteinExistence type="predicted"/>
<dbReference type="PROSITE" id="PS50102">
    <property type="entry name" value="RRM"/>
    <property type="match status" value="4"/>
</dbReference>
<feature type="compositionally biased region" description="Acidic residues" evidence="6">
    <location>
        <begin position="325"/>
        <end position="336"/>
    </location>
</feature>
<keyword evidence="2" id="KW-0677">Repeat</keyword>
<feature type="compositionally biased region" description="Basic and acidic residues" evidence="6">
    <location>
        <begin position="747"/>
        <end position="765"/>
    </location>
</feature>
<dbReference type="SMART" id="SM00360">
    <property type="entry name" value="RRM"/>
    <property type="match status" value="4"/>
</dbReference>
<dbReference type="PANTHER" id="PTHR48039">
    <property type="entry name" value="RNA-BINDING MOTIF PROTEIN 14B"/>
    <property type="match status" value="1"/>
</dbReference>
<dbReference type="Pfam" id="PF00076">
    <property type="entry name" value="RRM_1"/>
    <property type="match status" value="3"/>
</dbReference>
<evidence type="ECO:0000313" key="9">
    <source>
        <dbReference type="Proteomes" id="UP000012073"/>
    </source>
</evidence>
<feature type="compositionally biased region" description="Basic and acidic residues" evidence="6">
    <location>
        <begin position="306"/>
        <end position="318"/>
    </location>
</feature>
<dbReference type="STRING" id="2769.R7QA33"/>
<dbReference type="Proteomes" id="UP000012073">
    <property type="component" value="Unassembled WGS sequence"/>
</dbReference>
<gene>
    <name evidence="8" type="ORF">CHC_T00003435001</name>
</gene>
<dbReference type="KEGG" id="ccp:CHC_T00003435001"/>
<feature type="domain" description="RRM" evidence="7">
    <location>
        <begin position="390"/>
        <end position="486"/>
    </location>
</feature>
<dbReference type="GeneID" id="17322910"/>
<dbReference type="SUPFAM" id="SSF54928">
    <property type="entry name" value="RNA-binding domain, RBD"/>
    <property type="match status" value="3"/>
</dbReference>
<feature type="domain" description="RRM" evidence="7">
    <location>
        <begin position="9"/>
        <end position="87"/>
    </location>
</feature>
<evidence type="ECO:0000256" key="1">
    <source>
        <dbReference type="ARBA" id="ARBA00004123"/>
    </source>
</evidence>
<evidence type="ECO:0000256" key="2">
    <source>
        <dbReference type="ARBA" id="ARBA00022737"/>
    </source>
</evidence>
<feature type="compositionally biased region" description="Basic and acidic residues" evidence="6">
    <location>
        <begin position="603"/>
        <end position="613"/>
    </location>
</feature>
<evidence type="ECO:0000256" key="3">
    <source>
        <dbReference type="ARBA" id="ARBA00022884"/>
    </source>
</evidence>
<sequence>MSTPEAHPTTLFVRNLKPVTTKADLDSHFGGVGPLRRTLIVTDHSNGLCKGFGFVHYALADDANTALSSLNGSMLHGRRIALHFARPRQRGKADEDGGLVPRLPCPKDKPGKQAGKLKGTLPMRTVLLKRRDGTEISEEEARGAFASNRKPDSVLLVADGKEARCTFTSWAEAGKAAAVAHSNTLDACIEAMKGGKGTRLIVRNLPFRVNLHEIRNAFSKYAPVRELRLEPPRALKSFKDKDIAPAAQDEPDKTVVDCAGFGFVEYFLVADSKFALSKLNGAKVGGRIIAVDLALGKSDYIKRLDNDHSDEEKRKEAGTKLQGTEEQDSDVLESDSESSSSGSDSDGPDVTLHTTIAHQKNQKSKSHNVEKEKITVAAKPAVSSETELTRTVFVRNLLFETSASELWKAMSTEFGPVEQAVLVKDRVTGRPRGTAFVRFVMESGADKAVHQAGEGDKSHSKSALRGPQAGGFVLQGRSLLIAKAVDRSKAKVLSEIESQGTKKDDPRNLRLAWIGQIKPGTPEARGLTEVDLTRRAKSDKEKKTKLSRNPNAFISDVRLCVRNIPKDLEDQVLKQIFLLGAKNGAGTEATVARKSRGTGESAEDFKTGGDRPGYKRQPRITYCKIIRDEARKDKSKGYGFVQFEKHTDALTALRCVNNNPKVIDMLIKHAPSQMKIDEHRERLLRKQWGDGRLQADFAVEDRRIVQVLEEVKKKGKALSKAHKEKKAKAAKEVGGSMKMASRKGRSEKRVSSQIEKKSSKGDRKSMIKQKRAAAAERGAAKTKRDRGNATNIGEKVHAVRKPSVLSERDNAGNVGSGLKRGREGTDHASQPDPRPKKPRRKRNTAEVEKNAKLDSLVDAYKRKIAKGTAPGSSGKTGPNQESTSQHTRWFE</sequence>
<reference evidence="9" key="1">
    <citation type="journal article" date="2013" name="Proc. Natl. Acad. Sci. U.S.A.">
        <title>Genome structure and metabolic features in the red seaweed Chondrus crispus shed light on evolution of the Archaeplastida.</title>
        <authorList>
            <person name="Collen J."/>
            <person name="Porcel B."/>
            <person name="Carre W."/>
            <person name="Ball S.G."/>
            <person name="Chaparro C."/>
            <person name="Tonon T."/>
            <person name="Barbeyron T."/>
            <person name="Michel G."/>
            <person name="Noel B."/>
            <person name="Valentin K."/>
            <person name="Elias M."/>
            <person name="Artiguenave F."/>
            <person name="Arun A."/>
            <person name="Aury J.M."/>
            <person name="Barbosa-Neto J.F."/>
            <person name="Bothwell J.H."/>
            <person name="Bouget F.Y."/>
            <person name="Brillet L."/>
            <person name="Cabello-Hurtado F."/>
            <person name="Capella-Gutierrez S."/>
            <person name="Charrier B."/>
            <person name="Cladiere L."/>
            <person name="Cock J.M."/>
            <person name="Coelho S.M."/>
            <person name="Colleoni C."/>
            <person name="Czjzek M."/>
            <person name="Da Silva C."/>
            <person name="Delage L."/>
            <person name="Denoeud F."/>
            <person name="Deschamps P."/>
            <person name="Dittami S.M."/>
            <person name="Gabaldon T."/>
            <person name="Gachon C.M."/>
            <person name="Groisillier A."/>
            <person name="Herve C."/>
            <person name="Jabbari K."/>
            <person name="Katinka M."/>
            <person name="Kloareg B."/>
            <person name="Kowalczyk N."/>
            <person name="Labadie K."/>
            <person name="Leblanc C."/>
            <person name="Lopez P.J."/>
            <person name="McLachlan D.H."/>
            <person name="Meslet-Cladiere L."/>
            <person name="Moustafa A."/>
            <person name="Nehr Z."/>
            <person name="Nyvall Collen P."/>
            <person name="Panaud O."/>
            <person name="Partensky F."/>
            <person name="Poulain J."/>
            <person name="Rensing S.A."/>
            <person name="Rousvoal S."/>
            <person name="Samson G."/>
            <person name="Symeonidi A."/>
            <person name="Weissenbach J."/>
            <person name="Zambounis A."/>
            <person name="Wincker P."/>
            <person name="Boyen C."/>
        </authorList>
    </citation>
    <scope>NUCLEOTIDE SEQUENCE [LARGE SCALE GENOMIC DNA]</scope>
    <source>
        <strain evidence="9">cv. Stackhouse</strain>
    </source>
</reference>
<keyword evidence="9" id="KW-1185">Reference proteome</keyword>
<feature type="region of interest" description="Disordered" evidence="6">
    <location>
        <begin position="87"/>
        <end position="115"/>
    </location>
</feature>
<feature type="region of interest" description="Disordered" evidence="6">
    <location>
        <begin position="306"/>
        <end position="351"/>
    </location>
</feature>
<dbReference type="GO" id="GO:0005634">
    <property type="term" value="C:nucleus"/>
    <property type="evidence" value="ECO:0007669"/>
    <property type="project" value="UniProtKB-SubCell"/>
</dbReference>
<dbReference type="InterPro" id="IPR012677">
    <property type="entry name" value="Nucleotide-bd_a/b_plait_sf"/>
</dbReference>
<dbReference type="InterPro" id="IPR035979">
    <property type="entry name" value="RBD_domain_sf"/>
</dbReference>
<keyword evidence="4" id="KW-0539">Nucleus</keyword>
<dbReference type="GO" id="GO:0003729">
    <property type="term" value="F:mRNA binding"/>
    <property type="evidence" value="ECO:0007669"/>
    <property type="project" value="TreeGrafter"/>
</dbReference>
<comment type="subcellular location">
    <subcellularLocation>
        <location evidence="1">Nucleus</location>
    </subcellularLocation>
</comment>
<dbReference type="AlphaFoldDB" id="R7QA33"/>
<feature type="domain" description="RRM" evidence="7">
    <location>
        <begin position="198"/>
        <end position="296"/>
    </location>
</feature>
<dbReference type="EMBL" id="HG001729">
    <property type="protein sequence ID" value="CDF35382.1"/>
    <property type="molecule type" value="Genomic_DNA"/>
</dbReference>
<dbReference type="InterPro" id="IPR000504">
    <property type="entry name" value="RRM_dom"/>
</dbReference>
<accession>R7QA33</accession>
<feature type="region of interest" description="Disordered" evidence="6">
    <location>
        <begin position="719"/>
        <end position="891"/>
    </location>
</feature>
<evidence type="ECO:0000256" key="6">
    <source>
        <dbReference type="SAM" id="MobiDB-lite"/>
    </source>
</evidence>
<feature type="region of interest" description="Disordered" evidence="6">
    <location>
        <begin position="590"/>
        <end position="613"/>
    </location>
</feature>
<evidence type="ECO:0000313" key="8">
    <source>
        <dbReference type="EMBL" id="CDF35382.1"/>
    </source>
</evidence>
<feature type="compositionally biased region" description="Basic residues" evidence="6">
    <location>
        <begin position="719"/>
        <end position="728"/>
    </location>
</feature>
<feature type="compositionally biased region" description="Polar residues" evidence="6">
    <location>
        <begin position="870"/>
        <end position="891"/>
    </location>
</feature>
<dbReference type="Gramene" id="CDF35382">
    <property type="protein sequence ID" value="CDF35382"/>
    <property type="gene ID" value="CHC_T00003435001"/>
</dbReference>
<dbReference type="OrthoDB" id="5304at2759"/>
<dbReference type="InterPro" id="IPR051945">
    <property type="entry name" value="RRM_MRD1_RNA_proc_ribogen"/>
</dbReference>
<keyword evidence="3 5" id="KW-0694">RNA-binding</keyword>
<evidence type="ECO:0000259" key="7">
    <source>
        <dbReference type="PROSITE" id="PS50102"/>
    </source>
</evidence>
<dbReference type="PhylomeDB" id="R7QA33"/>
<organism evidence="8 9">
    <name type="scientific">Chondrus crispus</name>
    <name type="common">Carrageen Irish moss</name>
    <name type="synonym">Polymorpha crispa</name>
    <dbReference type="NCBI Taxonomy" id="2769"/>
    <lineage>
        <taxon>Eukaryota</taxon>
        <taxon>Rhodophyta</taxon>
        <taxon>Florideophyceae</taxon>
        <taxon>Rhodymeniophycidae</taxon>
        <taxon>Gigartinales</taxon>
        <taxon>Gigartinaceae</taxon>
        <taxon>Chondrus</taxon>
    </lineage>
</organism>
<feature type="domain" description="RRM" evidence="7">
    <location>
        <begin position="557"/>
        <end position="681"/>
    </location>
</feature>
<protein>
    <recommendedName>
        <fullName evidence="7">RRM domain-containing protein</fullName>
    </recommendedName>
</protein>
<feature type="compositionally biased region" description="Basic and acidic residues" evidence="6">
    <location>
        <begin position="843"/>
        <end position="852"/>
    </location>
</feature>
<evidence type="ECO:0000256" key="5">
    <source>
        <dbReference type="PROSITE-ProRule" id="PRU00176"/>
    </source>
</evidence>
<name>R7QA33_CHOCR</name>
<dbReference type="PANTHER" id="PTHR48039:SF5">
    <property type="entry name" value="RNA-BINDING PROTEIN 28"/>
    <property type="match status" value="1"/>
</dbReference>
<dbReference type="Gene3D" id="3.30.70.330">
    <property type="match status" value="4"/>
</dbReference>